<dbReference type="Proteomes" id="UP000829925">
    <property type="component" value="Chromosome"/>
</dbReference>
<dbReference type="Pfam" id="PF08443">
    <property type="entry name" value="RimK"/>
    <property type="match status" value="1"/>
</dbReference>
<dbReference type="GO" id="GO:0009432">
    <property type="term" value="P:SOS response"/>
    <property type="evidence" value="ECO:0007669"/>
    <property type="project" value="TreeGrafter"/>
</dbReference>
<keyword evidence="4" id="KW-0479">Metal-binding</keyword>
<keyword evidence="6 12" id="KW-0067">ATP-binding</keyword>
<gene>
    <name evidence="14" type="primary">rimK</name>
    <name evidence="14" type="ORF">MUN82_04325</name>
</gene>
<evidence type="ECO:0000256" key="4">
    <source>
        <dbReference type="ARBA" id="ARBA00022723"/>
    </source>
</evidence>
<dbReference type="FunFam" id="3.30.1490.20:FF:000005">
    <property type="entry name" value="Probable alpha-L-glutamate ligase 1"/>
    <property type="match status" value="1"/>
</dbReference>
<dbReference type="GO" id="GO:0005524">
    <property type="term" value="F:ATP binding"/>
    <property type="evidence" value="ECO:0007669"/>
    <property type="project" value="UniProtKB-UniRule"/>
</dbReference>
<dbReference type="GO" id="GO:0006412">
    <property type="term" value="P:translation"/>
    <property type="evidence" value="ECO:0007669"/>
    <property type="project" value="UniProtKB-KW"/>
</dbReference>
<dbReference type="RefSeq" id="WP_245095275.1">
    <property type="nucleotide sequence ID" value="NZ_CP095053.1"/>
</dbReference>
<evidence type="ECO:0000256" key="6">
    <source>
        <dbReference type="ARBA" id="ARBA00022840"/>
    </source>
</evidence>
<evidence type="ECO:0000256" key="3">
    <source>
        <dbReference type="ARBA" id="ARBA00022598"/>
    </source>
</evidence>
<organism evidence="14 15">
    <name type="scientific">Hymenobacter aerilatus</name>
    <dbReference type="NCBI Taxonomy" id="2932251"/>
    <lineage>
        <taxon>Bacteria</taxon>
        <taxon>Pseudomonadati</taxon>
        <taxon>Bacteroidota</taxon>
        <taxon>Cytophagia</taxon>
        <taxon>Cytophagales</taxon>
        <taxon>Hymenobacteraceae</taxon>
        <taxon>Hymenobacter</taxon>
    </lineage>
</organism>
<keyword evidence="5 12" id="KW-0547">Nucleotide-binding</keyword>
<evidence type="ECO:0000256" key="1">
    <source>
        <dbReference type="ARBA" id="ARBA00001936"/>
    </source>
</evidence>
<sequence length="310" mass="33313">MKLAILSREPTLYSTQRLVEAAQQRGHEVVVLDHLQCNLVLEKGTPGIIYKGERLHDIQAVIPRIGASVTFYGTAVVRQFEMMKVSTAVSSQAIVRSRDKLRSVQILSRAGIGMPKTAFTNFSADVPTMIEHVGGAPVIIKLLEGTQGLGVVLAESAKAAQSVIEAFHNLKARIIVQEFIAESKGADLRAFVVNGEVVGAMKRQGKEGEFRSNLHRGGTGKLVKLSRAEKAAALAAAKALGLGIAGVDMLQSKRGPLVLEVNSSPGLEGIEKATGLDIAGKVITYTEELVKKRKRAEVAKKRKATETDEE</sequence>
<evidence type="ECO:0000259" key="13">
    <source>
        <dbReference type="PROSITE" id="PS50975"/>
    </source>
</evidence>
<keyword evidence="14" id="KW-0687">Ribonucleoprotein</keyword>
<comment type="cofactor">
    <cofactor evidence="2">
        <name>Mg(2+)</name>
        <dbReference type="ChEBI" id="CHEBI:18420"/>
    </cofactor>
</comment>
<dbReference type="Pfam" id="PF18030">
    <property type="entry name" value="Rimk_N"/>
    <property type="match status" value="1"/>
</dbReference>
<evidence type="ECO:0000256" key="11">
    <source>
        <dbReference type="ARBA" id="ARBA00072141"/>
    </source>
</evidence>
<keyword evidence="8" id="KW-0648">Protein biosynthesis</keyword>
<dbReference type="InterPro" id="IPR041107">
    <property type="entry name" value="Rimk_N"/>
</dbReference>
<dbReference type="InterPro" id="IPR013815">
    <property type="entry name" value="ATP_grasp_subdomain_1"/>
</dbReference>
<keyword evidence="14" id="KW-0689">Ribosomal protein</keyword>
<dbReference type="InterPro" id="IPR004666">
    <property type="entry name" value="Rp_bS6_RimK/Lys_biosynth_LsyX"/>
</dbReference>
<dbReference type="InterPro" id="IPR011761">
    <property type="entry name" value="ATP-grasp"/>
</dbReference>
<dbReference type="InterPro" id="IPR013651">
    <property type="entry name" value="ATP-grasp_RimK-type"/>
</dbReference>
<dbReference type="NCBIfam" id="NF007764">
    <property type="entry name" value="PRK10446.1"/>
    <property type="match status" value="1"/>
</dbReference>
<protein>
    <recommendedName>
        <fullName evidence="11">Probable alpha-L-glutamate ligase</fullName>
    </recommendedName>
</protein>
<dbReference type="Gene3D" id="3.30.1490.20">
    <property type="entry name" value="ATP-grasp fold, A domain"/>
    <property type="match status" value="1"/>
</dbReference>
<dbReference type="EMBL" id="CP095053">
    <property type="protein sequence ID" value="UOR06326.1"/>
    <property type="molecule type" value="Genomic_DNA"/>
</dbReference>
<dbReference type="Gene3D" id="3.40.50.20">
    <property type="match status" value="1"/>
</dbReference>
<evidence type="ECO:0000256" key="9">
    <source>
        <dbReference type="ARBA" id="ARBA00023211"/>
    </source>
</evidence>
<proteinExistence type="inferred from homology"/>
<dbReference type="PROSITE" id="PS50975">
    <property type="entry name" value="ATP_GRASP"/>
    <property type="match status" value="1"/>
</dbReference>
<evidence type="ECO:0000256" key="10">
    <source>
        <dbReference type="ARBA" id="ARBA00061239"/>
    </source>
</evidence>
<reference evidence="14 15" key="1">
    <citation type="submission" date="2022-04" db="EMBL/GenBank/DDBJ databases">
        <title>Hymenobacter sp. isolated from the air.</title>
        <authorList>
            <person name="Won M."/>
            <person name="Lee C.-M."/>
            <person name="Woen H.-Y."/>
            <person name="Kwon S.-W."/>
        </authorList>
    </citation>
    <scope>NUCLEOTIDE SEQUENCE [LARGE SCALE GENOMIC DNA]</scope>
    <source>
        <strain evidence="15">5413 J-13</strain>
    </source>
</reference>
<evidence type="ECO:0000313" key="14">
    <source>
        <dbReference type="EMBL" id="UOR06326.1"/>
    </source>
</evidence>
<evidence type="ECO:0000256" key="5">
    <source>
        <dbReference type="ARBA" id="ARBA00022741"/>
    </source>
</evidence>
<keyword evidence="7" id="KW-0460">Magnesium</keyword>
<dbReference type="GO" id="GO:0046872">
    <property type="term" value="F:metal ion binding"/>
    <property type="evidence" value="ECO:0007669"/>
    <property type="project" value="UniProtKB-KW"/>
</dbReference>
<evidence type="ECO:0000256" key="12">
    <source>
        <dbReference type="PROSITE-ProRule" id="PRU00409"/>
    </source>
</evidence>
<evidence type="ECO:0000313" key="15">
    <source>
        <dbReference type="Proteomes" id="UP000829925"/>
    </source>
</evidence>
<dbReference type="KEGG" id="haei:MUN82_04325"/>
<keyword evidence="9" id="KW-0464">Manganese</keyword>
<dbReference type="PANTHER" id="PTHR21621">
    <property type="entry name" value="RIBOSOMAL PROTEIN S6 MODIFICATION PROTEIN"/>
    <property type="match status" value="1"/>
</dbReference>
<dbReference type="Gene3D" id="3.30.470.20">
    <property type="entry name" value="ATP-grasp fold, B domain"/>
    <property type="match status" value="1"/>
</dbReference>
<keyword evidence="3 14" id="KW-0436">Ligase</keyword>
<dbReference type="AlphaFoldDB" id="A0A8T9T2I6"/>
<accession>A0A8T9T2I6</accession>
<name>A0A8T9T2I6_9BACT</name>
<dbReference type="PANTHER" id="PTHR21621:SF7">
    <property type="entry name" value="RIBOSOMAL PROTEIN BS6--L-GLUTAMATE LIGASE"/>
    <property type="match status" value="1"/>
</dbReference>
<dbReference type="GO" id="GO:0005840">
    <property type="term" value="C:ribosome"/>
    <property type="evidence" value="ECO:0007669"/>
    <property type="project" value="UniProtKB-KW"/>
</dbReference>
<comment type="cofactor">
    <cofactor evidence="1">
        <name>Mn(2+)</name>
        <dbReference type="ChEBI" id="CHEBI:29035"/>
    </cofactor>
</comment>
<keyword evidence="15" id="KW-1185">Reference proteome</keyword>
<evidence type="ECO:0000256" key="2">
    <source>
        <dbReference type="ARBA" id="ARBA00001946"/>
    </source>
</evidence>
<dbReference type="NCBIfam" id="TIGR00768">
    <property type="entry name" value="rimK_fam"/>
    <property type="match status" value="1"/>
</dbReference>
<dbReference type="SUPFAM" id="SSF56059">
    <property type="entry name" value="Glutathione synthetase ATP-binding domain-like"/>
    <property type="match status" value="1"/>
</dbReference>
<dbReference type="GO" id="GO:0005737">
    <property type="term" value="C:cytoplasm"/>
    <property type="evidence" value="ECO:0007669"/>
    <property type="project" value="TreeGrafter"/>
</dbReference>
<feature type="domain" description="ATP-grasp" evidence="13">
    <location>
        <begin position="104"/>
        <end position="287"/>
    </location>
</feature>
<evidence type="ECO:0000256" key="8">
    <source>
        <dbReference type="ARBA" id="ARBA00022917"/>
    </source>
</evidence>
<evidence type="ECO:0000256" key="7">
    <source>
        <dbReference type="ARBA" id="ARBA00022842"/>
    </source>
</evidence>
<dbReference type="GO" id="GO:0018169">
    <property type="term" value="F:ribosomal S6-glutamic acid ligase activity"/>
    <property type="evidence" value="ECO:0007669"/>
    <property type="project" value="TreeGrafter"/>
</dbReference>
<comment type="similarity">
    <text evidence="10">In the C-terminal section; belongs to the RimK family.</text>
</comment>